<evidence type="ECO:0000313" key="1">
    <source>
        <dbReference type="EMBL" id="KAG2212512.1"/>
    </source>
</evidence>
<dbReference type="EMBL" id="JAEPRB010000749">
    <property type="protein sequence ID" value="KAG2212512.1"/>
    <property type="molecule type" value="Genomic_DNA"/>
</dbReference>
<name>A0A8H7VBD3_9FUNG</name>
<organism evidence="1 2">
    <name type="scientific">Circinella minor</name>
    <dbReference type="NCBI Taxonomy" id="1195481"/>
    <lineage>
        <taxon>Eukaryota</taxon>
        <taxon>Fungi</taxon>
        <taxon>Fungi incertae sedis</taxon>
        <taxon>Mucoromycota</taxon>
        <taxon>Mucoromycotina</taxon>
        <taxon>Mucoromycetes</taxon>
        <taxon>Mucorales</taxon>
        <taxon>Lichtheimiaceae</taxon>
        <taxon>Circinella</taxon>
    </lineage>
</organism>
<comment type="caution">
    <text evidence="1">The sequence shown here is derived from an EMBL/GenBank/DDBJ whole genome shotgun (WGS) entry which is preliminary data.</text>
</comment>
<evidence type="ECO:0000313" key="2">
    <source>
        <dbReference type="Proteomes" id="UP000646827"/>
    </source>
</evidence>
<reference evidence="1 2" key="1">
    <citation type="submission" date="2020-12" db="EMBL/GenBank/DDBJ databases">
        <title>Metabolic potential, ecology and presence of endohyphal bacteria is reflected in genomic diversity of Mucoromycotina.</title>
        <authorList>
            <person name="Muszewska A."/>
            <person name="Okrasinska A."/>
            <person name="Steczkiewicz K."/>
            <person name="Drgas O."/>
            <person name="Orlowska M."/>
            <person name="Perlinska-Lenart U."/>
            <person name="Aleksandrzak-Piekarczyk T."/>
            <person name="Szatraj K."/>
            <person name="Zielenkiewicz U."/>
            <person name="Pilsyk S."/>
            <person name="Malc E."/>
            <person name="Mieczkowski P."/>
            <person name="Kruszewska J.S."/>
            <person name="Biernat P."/>
            <person name="Pawlowska J."/>
        </authorList>
    </citation>
    <scope>NUCLEOTIDE SEQUENCE [LARGE SCALE GENOMIC DNA]</scope>
    <source>
        <strain evidence="1 2">CBS 142.35</strain>
    </source>
</reference>
<gene>
    <name evidence="1" type="ORF">INT45_001439</name>
</gene>
<dbReference type="AlphaFoldDB" id="A0A8H7VBD3"/>
<keyword evidence="2" id="KW-1185">Reference proteome</keyword>
<dbReference type="Proteomes" id="UP000646827">
    <property type="component" value="Unassembled WGS sequence"/>
</dbReference>
<protein>
    <submittedName>
        <fullName evidence="1">Uncharacterized protein</fullName>
    </submittedName>
</protein>
<dbReference type="OrthoDB" id="10441213at2759"/>
<accession>A0A8H7VBD3</accession>
<sequence>MDVIWGGKELRVFCSDKAVAAHEIAVHKDELYPSTAFSLKSEAITCEPDKTDVPYENDQVTNRETIFVCDFDAFIDDDYDYDLVDPSTHISPTLNEQGPMLAITESTSTMTEETDTDIMTSPLEKEPLGSDIYSEVVDFQRDSGLNWNMQS</sequence>
<proteinExistence type="predicted"/>